<dbReference type="InterPro" id="IPR036005">
    <property type="entry name" value="Creatinase/aminopeptidase-like"/>
</dbReference>
<evidence type="ECO:0000259" key="9">
    <source>
        <dbReference type="Pfam" id="PF21216"/>
    </source>
</evidence>
<comment type="cofactor">
    <cofactor evidence="1">
        <name>Mn(2+)</name>
        <dbReference type="ChEBI" id="CHEBI:29035"/>
    </cofactor>
</comment>
<keyword evidence="5" id="KW-0482">Metalloprotease</keyword>
<reference evidence="10 11" key="1">
    <citation type="submission" date="2015-10" db="EMBL/GenBank/DDBJ databases">
        <title>Metagenome-Assembled Genomes uncover a global brackish microbiome.</title>
        <authorList>
            <person name="Hugerth L.W."/>
            <person name="Larsson J."/>
            <person name="Alneberg J."/>
            <person name="Lindh M.V."/>
            <person name="Legrand C."/>
            <person name="Pinhassi J."/>
            <person name="Andersson A.F."/>
        </authorList>
    </citation>
    <scope>NUCLEOTIDE SEQUENCE [LARGE SCALE GENOMIC DNA]</scope>
    <source>
        <strain evidence="10">BACL22 MAG-120619-bin3</strain>
    </source>
</reference>
<evidence type="ECO:0000256" key="3">
    <source>
        <dbReference type="ARBA" id="ARBA00022723"/>
    </source>
</evidence>
<keyword evidence="6" id="KW-0464">Manganese</keyword>
<dbReference type="PANTHER" id="PTHR43226">
    <property type="entry name" value="XAA-PRO AMINOPEPTIDASE 3"/>
    <property type="match status" value="1"/>
</dbReference>
<dbReference type="InterPro" id="IPR052433">
    <property type="entry name" value="X-Pro_dipept-like"/>
</dbReference>
<proteinExistence type="inferred from homology"/>
<dbReference type="GO" id="GO:0004177">
    <property type="term" value="F:aminopeptidase activity"/>
    <property type="evidence" value="ECO:0007669"/>
    <property type="project" value="TreeGrafter"/>
</dbReference>
<evidence type="ECO:0000256" key="4">
    <source>
        <dbReference type="ARBA" id="ARBA00022801"/>
    </source>
</evidence>
<evidence type="ECO:0000256" key="7">
    <source>
        <dbReference type="RuleBase" id="RU000590"/>
    </source>
</evidence>
<name>A0A0R2SZL3_9GAMM</name>
<gene>
    <name evidence="10" type="ORF">ABR85_05105</name>
</gene>
<dbReference type="SUPFAM" id="SSF55920">
    <property type="entry name" value="Creatinase/aminopeptidase"/>
    <property type="match status" value="1"/>
</dbReference>
<accession>A0A0R2SZL3</accession>
<feature type="domain" description="Xaa-Pro dipeptidase N-terminal" evidence="9">
    <location>
        <begin position="16"/>
        <end position="165"/>
    </location>
</feature>
<dbReference type="AlphaFoldDB" id="A0A0R2SZL3"/>
<dbReference type="InterPro" id="IPR001131">
    <property type="entry name" value="Peptidase_M24B_aminopep-P_CS"/>
</dbReference>
<dbReference type="GO" id="GO:0008237">
    <property type="term" value="F:metallopeptidase activity"/>
    <property type="evidence" value="ECO:0007669"/>
    <property type="project" value="UniProtKB-KW"/>
</dbReference>
<dbReference type="Pfam" id="PF21216">
    <property type="entry name" value="PepQ_N"/>
    <property type="match status" value="1"/>
</dbReference>
<dbReference type="Pfam" id="PF00557">
    <property type="entry name" value="Peptidase_M24"/>
    <property type="match status" value="1"/>
</dbReference>
<organism evidence="10 11">
    <name type="scientific">OM182 bacterium BACL3 MAG-120619-bin3</name>
    <dbReference type="NCBI Taxonomy" id="1655593"/>
    <lineage>
        <taxon>Bacteria</taxon>
        <taxon>Pseudomonadati</taxon>
        <taxon>Pseudomonadota</taxon>
        <taxon>Gammaproteobacteria</taxon>
        <taxon>OMG group</taxon>
        <taxon>OM182 clade</taxon>
    </lineage>
</organism>
<dbReference type="InterPro" id="IPR000994">
    <property type="entry name" value="Pept_M24"/>
</dbReference>
<evidence type="ECO:0000313" key="10">
    <source>
        <dbReference type="EMBL" id="KRO80345.1"/>
    </source>
</evidence>
<dbReference type="PANTHER" id="PTHR43226:SF8">
    <property type="entry name" value="XAA-PRO DIPEPTIDASE"/>
    <property type="match status" value="1"/>
</dbReference>
<keyword evidence="4" id="KW-0378">Hydrolase</keyword>
<dbReference type="NCBIfam" id="NF010133">
    <property type="entry name" value="PRK13607.1"/>
    <property type="match status" value="1"/>
</dbReference>
<dbReference type="GO" id="GO:0046872">
    <property type="term" value="F:metal ion binding"/>
    <property type="evidence" value="ECO:0007669"/>
    <property type="project" value="UniProtKB-KW"/>
</dbReference>
<dbReference type="GO" id="GO:0006508">
    <property type="term" value="P:proteolysis"/>
    <property type="evidence" value="ECO:0007669"/>
    <property type="project" value="UniProtKB-KW"/>
</dbReference>
<dbReference type="InterPro" id="IPR029149">
    <property type="entry name" value="Creatin/AminoP/Spt16_N"/>
</dbReference>
<evidence type="ECO:0000259" key="8">
    <source>
        <dbReference type="Pfam" id="PF00557"/>
    </source>
</evidence>
<protein>
    <submittedName>
        <fullName evidence="10">Uncharacterized protein</fullName>
    </submittedName>
</protein>
<dbReference type="InterPro" id="IPR048819">
    <property type="entry name" value="PepQ_N"/>
</dbReference>
<dbReference type="PROSITE" id="PS00491">
    <property type="entry name" value="PROLINE_PEPTIDASE"/>
    <property type="match status" value="1"/>
</dbReference>
<evidence type="ECO:0000313" key="11">
    <source>
        <dbReference type="Proteomes" id="UP000051242"/>
    </source>
</evidence>
<dbReference type="GO" id="GO:0005829">
    <property type="term" value="C:cytosol"/>
    <property type="evidence" value="ECO:0007669"/>
    <property type="project" value="TreeGrafter"/>
</dbReference>
<feature type="domain" description="Peptidase M24" evidence="8">
    <location>
        <begin position="177"/>
        <end position="438"/>
    </location>
</feature>
<dbReference type="Proteomes" id="UP000051242">
    <property type="component" value="Unassembled WGS sequence"/>
</dbReference>
<evidence type="ECO:0000256" key="2">
    <source>
        <dbReference type="ARBA" id="ARBA00022670"/>
    </source>
</evidence>
<keyword evidence="3 7" id="KW-0479">Metal-binding</keyword>
<comment type="similarity">
    <text evidence="7">Belongs to the peptidase M24B family.</text>
</comment>
<dbReference type="EMBL" id="LICD01000111">
    <property type="protein sequence ID" value="KRO80345.1"/>
    <property type="molecule type" value="Genomic_DNA"/>
</dbReference>
<evidence type="ECO:0000256" key="5">
    <source>
        <dbReference type="ARBA" id="ARBA00023049"/>
    </source>
</evidence>
<evidence type="ECO:0000256" key="6">
    <source>
        <dbReference type="ARBA" id="ARBA00023211"/>
    </source>
</evidence>
<keyword evidence="2" id="KW-0645">Protease</keyword>
<sequence>MTYESATARAETQAETYASHVATLTKKYEQILAAGQSVLIHSGSEQHYFGDDRGIVFQAFGHFAHWLPVNRPDHFVLVKAGDKPRYFQVVPQDFWYDQSLQIDTDLEPAIHEAFDVVRLSSIDGIAKQTDLTACDYLGPDPAWAAAQGIAQAKINAPALLAPLDFARAVKTEYEIDQLRLANQQGLVGHAAAAECFLGGGSEFEIHNAFLQACSLLEYETPYTNIVGLDTNAAVLHYQHKSRARVPNAQLLLIDAGSRVNGYGSDITRTTPSQHCHPVMDSLITGMVALELEIVASVKPGVAYPSLHDQAIAGVASLLVEHGIAKVAKSELIERRLAHAFMPHGVGHLLGIQVHDVGGHQRNASGGRVEPPAHSPALRTTRMLSEDMVFTVEPGLYFIPMLLDPLRTGDAREALHWPLIDELIPSGGIRIEDNIRVTATGAENLTRR</sequence>
<dbReference type="Gene3D" id="3.90.230.10">
    <property type="entry name" value="Creatinase/methionine aminopeptidase superfamily"/>
    <property type="match status" value="1"/>
</dbReference>
<comment type="caution">
    <text evidence="10">The sequence shown here is derived from an EMBL/GenBank/DDBJ whole genome shotgun (WGS) entry which is preliminary data.</text>
</comment>
<dbReference type="Gene3D" id="3.40.350.10">
    <property type="entry name" value="Creatinase/prolidase N-terminal domain"/>
    <property type="match status" value="1"/>
</dbReference>
<evidence type="ECO:0000256" key="1">
    <source>
        <dbReference type="ARBA" id="ARBA00001936"/>
    </source>
</evidence>